<feature type="transmembrane region" description="Helical" evidence="1">
    <location>
        <begin position="88"/>
        <end position="106"/>
    </location>
</feature>
<reference evidence="3 4" key="1">
    <citation type="submission" date="2019-12" db="EMBL/GenBank/DDBJ databases">
        <title>Genomic-based taxomic classification of the family Erythrobacteraceae.</title>
        <authorList>
            <person name="Xu L."/>
        </authorList>
    </citation>
    <scope>NUCLEOTIDE SEQUENCE [LARGE SCALE GENOMIC DNA]</scope>
    <source>
        <strain evidence="3 4">MCCC 1A09965</strain>
    </source>
</reference>
<accession>A0A844YKI0</accession>
<protein>
    <submittedName>
        <fullName evidence="3">Two pore domain potassium channel family protein</fullName>
    </submittedName>
</protein>
<dbReference type="InterPro" id="IPR013099">
    <property type="entry name" value="K_chnl_dom"/>
</dbReference>
<dbReference type="AlphaFoldDB" id="A0A844YKI0"/>
<comment type="caution">
    <text evidence="3">The sequence shown here is derived from an EMBL/GenBank/DDBJ whole genome shotgun (WGS) entry which is preliminary data.</text>
</comment>
<keyword evidence="1" id="KW-0472">Membrane</keyword>
<keyword evidence="1" id="KW-1133">Transmembrane helix</keyword>
<dbReference type="Gene3D" id="1.10.287.70">
    <property type="match status" value="1"/>
</dbReference>
<feature type="transmembrane region" description="Helical" evidence="1">
    <location>
        <begin position="41"/>
        <end position="67"/>
    </location>
</feature>
<dbReference type="RefSeq" id="WP_160676940.1">
    <property type="nucleotide sequence ID" value="NZ_WTYN01000004.1"/>
</dbReference>
<evidence type="ECO:0000256" key="1">
    <source>
        <dbReference type="SAM" id="Phobius"/>
    </source>
</evidence>
<dbReference type="SUPFAM" id="SSF81324">
    <property type="entry name" value="Voltage-gated potassium channels"/>
    <property type="match status" value="1"/>
</dbReference>
<evidence type="ECO:0000313" key="3">
    <source>
        <dbReference type="EMBL" id="MXO63869.1"/>
    </source>
</evidence>
<evidence type="ECO:0000313" key="4">
    <source>
        <dbReference type="Proteomes" id="UP000445582"/>
    </source>
</evidence>
<organism evidence="3 4">
    <name type="scientific">Qipengyuania oceanensis</name>
    <dbReference type="NCBI Taxonomy" id="1463597"/>
    <lineage>
        <taxon>Bacteria</taxon>
        <taxon>Pseudomonadati</taxon>
        <taxon>Pseudomonadota</taxon>
        <taxon>Alphaproteobacteria</taxon>
        <taxon>Sphingomonadales</taxon>
        <taxon>Erythrobacteraceae</taxon>
        <taxon>Qipengyuania</taxon>
    </lineage>
</organism>
<keyword evidence="4" id="KW-1185">Reference proteome</keyword>
<dbReference type="GO" id="GO:0034220">
    <property type="term" value="P:monoatomic ion transmembrane transport"/>
    <property type="evidence" value="ECO:0007669"/>
    <property type="project" value="UniProtKB-KW"/>
</dbReference>
<feature type="transmembrane region" description="Helical" evidence="1">
    <location>
        <begin position="112"/>
        <end position="136"/>
    </location>
</feature>
<dbReference type="EMBL" id="WTYN01000004">
    <property type="protein sequence ID" value="MXO63869.1"/>
    <property type="molecule type" value="Genomic_DNA"/>
</dbReference>
<keyword evidence="3" id="KW-0813">Transport</keyword>
<dbReference type="OrthoDB" id="2974133at2"/>
<feature type="domain" description="Potassium channel" evidence="2">
    <location>
        <begin position="53"/>
        <end position="130"/>
    </location>
</feature>
<keyword evidence="3" id="KW-0407">Ion channel</keyword>
<proteinExistence type="predicted"/>
<dbReference type="Proteomes" id="UP000445582">
    <property type="component" value="Unassembled WGS sequence"/>
</dbReference>
<gene>
    <name evidence="3" type="ORF">GRI48_12715</name>
</gene>
<keyword evidence="1" id="KW-0812">Transmembrane</keyword>
<sequence>MLITLAITVAAIAACNAVHFLSLRRLAHVFRDEVPPVKHPMLVVSFVIMLIHLVEVMIYGLAMWVLAMLERGKLASTHPIDFHGPAEFFYFSIASYTTLGIGDIVPTGHLRIVVGIEALQGLILIAWSASFSYLVMEKFWSRHGGKLLDDA</sequence>
<name>A0A844YKI0_9SPHN</name>
<evidence type="ECO:0000259" key="2">
    <source>
        <dbReference type="Pfam" id="PF07885"/>
    </source>
</evidence>
<dbReference type="Pfam" id="PF07885">
    <property type="entry name" value="Ion_trans_2"/>
    <property type="match status" value="1"/>
</dbReference>
<keyword evidence="3" id="KW-0406">Ion transport</keyword>